<dbReference type="AlphaFoldDB" id="A0A0V0HH52"/>
<accession>A0A0V0HH52</accession>
<reference evidence="1" key="1">
    <citation type="submission" date="2015-12" db="EMBL/GenBank/DDBJ databases">
        <title>Gene expression during late stages of embryo sac development: a critical building block for successful pollen-pistil interactions.</title>
        <authorList>
            <person name="Liu Y."/>
            <person name="Joly V."/>
            <person name="Sabar M."/>
            <person name="Matton D.P."/>
        </authorList>
    </citation>
    <scope>NUCLEOTIDE SEQUENCE</scope>
</reference>
<organism evidence="1">
    <name type="scientific">Solanum chacoense</name>
    <name type="common">Chaco potato</name>
    <dbReference type="NCBI Taxonomy" id="4108"/>
    <lineage>
        <taxon>Eukaryota</taxon>
        <taxon>Viridiplantae</taxon>
        <taxon>Streptophyta</taxon>
        <taxon>Embryophyta</taxon>
        <taxon>Tracheophyta</taxon>
        <taxon>Spermatophyta</taxon>
        <taxon>Magnoliopsida</taxon>
        <taxon>eudicotyledons</taxon>
        <taxon>Gunneridae</taxon>
        <taxon>Pentapetalae</taxon>
        <taxon>asterids</taxon>
        <taxon>lamiids</taxon>
        <taxon>Solanales</taxon>
        <taxon>Solanaceae</taxon>
        <taxon>Solanoideae</taxon>
        <taxon>Solaneae</taxon>
        <taxon>Solanum</taxon>
    </lineage>
</organism>
<protein>
    <submittedName>
        <fullName evidence="1">Putative ovule protein</fullName>
    </submittedName>
</protein>
<evidence type="ECO:0000313" key="1">
    <source>
        <dbReference type="EMBL" id="JAP19161.1"/>
    </source>
</evidence>
<sequence>MSSRQLFHDIQLDQCLGSSSFKFDEGALFDSSNFLDVDWLSSSGNSCVEETYDRSSIIGSPSRGMSSNSMTNELKAETNISAPNSGASLKKVQTPGEISVDAKVSKGIHRQYSEKFIRWVNEGDLLFH</sequence>
<proteinExistence type="predicted"/>
<name>A0A0V0HH52_SOLCH</name>
<dbReference type="EMBL" id="GEDG01020394">
    <property type="protein sequence ID" value="JAP19161.1"/>
    <property type="molecule type" value="Transcribed_RNA"/>
</dbReference>